<dbReference type="Proteomes" id="UP001146120">
    <property type="component" value="Unassembled WGS sequence"/>
</dbReference>
<dbReference type="AlphaFoldDB" id="A0AAV2Z0X8"/>
<protein>
    <submittedName>
        <fullName evidence="1">Uncharacterized protein</fullName>
    </submittedName>
</protein>
<keyword evidence="2" id="KW-1185">Reference proteome</keyword>
<proteinExistence type="predicted"/>
<comment type="caution">
    <text evidence="1">The sequence shown here is derived from an EMBL/GenBank/DDBJ whole genome shotgun (WGS) entry which is preliminary data.</text>
</comment>
<organism evidence="1 2">
    <name type="scientific">Lagenidium giganteum</name>
    <dbReference type="NCBI Taxonomy" id="4803"/>
    <lineage>
        <taxon>Eukaryota</taxon>
        <taxon>Sar</taxon>
        <taxon>Stramenopiles</taxon>
        <taxon>Oomycota</taxon>
        <taxon>Peronosporomycetes</taxon>
        <taxon>Pythiales</taxon>
        <taxon>Pythiaceae</taxon>
    </lineage>
</organism>
<reference evidence="1" key="2">
    <citation type="journal article" date="2023" name="Microbiol Resour">
        <title>Decontamination and Annotation of the Draft Genome Sequence of the Oomycete Lagenidium giganteum ARSEF 373.</title>
        <authorList>
            <person name="Morgan W.R."/>
            <person name="Tartar A."/>
        </authorList>
    </citation>
    <scope>NUCLEOTIDE SEQUENCE</scope>
    <source>
        <strain evidence="1">ARSEF 373</strain>
    </source>
</reference>
<gene>
    <name evidence="1" type="ORF">N0F65_008126</name>
</gene>
<sequence length="195" mass="22022">MWRVRNHVRVQASRGGDGGRRHAVTLRIHLREQDVSYFNDKQARPAADHLQTLLELLDEDAAFQLIVEGLDDPRVLQDVLKARGDTVHQLMSPHLKATWQVDNEGPGITHNVLERSALPRDQCFTRLESNKKSPGNTTDEQYTGGLYRPLPVRRMALTVWLYPPHVALPPTKDGMPTDNACITDFFSVDNPTITP</sequence>
<dbReference type="EMBL" id="DAKRPA010000087">
    <property type="protein sequence ID" value="DAZ99259.1"/>
    <property type="molecule type" value="Genomic_DNA"/>
</dbReference>
<name>A0AAV2Z0X8_9STRA</name>
<accession>A0AAV2Z0X8</accession>
<evidence type="ECO:0000313" key="2">
    <source>
        <dbReference type="Proteomes" id="UP001146120"/>
    </source>
</evidence>
<evidence type="ECO:0000313" key="1">
    <source>
        <dbReference type="EMBL" id="DAZ99259.1"/>
    </source>
</evidence>
<reference evidence="1" key="1">
    <citation type="submission" date="2022-11" db="EMBL/GenBank/DDBJ databases">
        <authorList>
            <person name="Morgan W.R."/>
            <person name="Tartar A."/>
        </authorList>
    </citation>
    <scope>NUCLEOTIDE SEQUENCE</scope>
    <source>
        <strain evidence="1">ARSEF 373</strain>
    </source>
</reference>